<gene>
    <name evidence="2" type="ORF">SAMN05421820_103603</name>
</gene>
<keyword evidence="1" id="KW-0175">Coiled coil</keyword>
<keyword evidence="3" id="KW-1185">Reference proteome</keyword>
<reference evidence="3" key="1">
    <citation type="submission" date="2016-10" db="EMBL/GenBank/DDBJ databases">
        <authorList>
            <person name="Varghese N."/>
            <person name="Submissions S."/>
        </authorList>
    </citation>
    <scope>NUCLEOTIDE SEQUENCE [LARGE SCALE GENOMIC DNA]</scope>
    <source>
        <strain evidence="3">DSM 19110</strain>
    </source>
</reference>
<feature type="coiled-coil region" evidence="1">
    <location>
        <begin position="171"/>
        <end position="205"/>
    </location>
</feature>
<dbReference type="EMBL" id="FNGY01000003">
    <property type="protein sequence ID" value="SDM34865.1"/>
    <property type="molecule type" value="Genomic_DNA"/>
</dbReference>
<proteinExistence type="predicted"/>
<accession>A0A1G9SJC1</accession>
<dbReference type="OrthoDB" id="658938at2"/>
<dbReference type="AlphaFoldDB" id="A0A1G9SJC1"/>
<dbReference type="Proteomes" id="UP000183200">
    <property type="component" value="Unassembled WGS sequence"/>
</dbReference>
<evidence type="ECO:0000256" key="1">
    <source>
        <dbReference type="SAM" id="Coils"/>
    </source>
</evidence>
<protein>
    <submittedName>
        <fullName evidence="2">Uncharacterized protein</fullName>
    </submittedName>
</protein>
<dbReference type="RefSeq" id="WP_074606461.1">
    <property type="nucleotide sequence ID" value="NZ_FNGY01000003.1"/>
</dbReference>
<sequence length="207" mass="23243">MKIIAFISLIIGAGTSVYGQSNDYPVTGNPTIYDYSPMIVLKRNTNIGGFTQGIQTVLQNGTNNWFFGALHENKWIVGRGDYQDAKLVVTYTGNVGIGTSDPTEKLSVNGKIRAHEIKVEVVNWPDYVFAKSYKLHNLQETEKHIKEKGHLPGIPSALEVKENGIDLGDMNAKLLQKIEELTLHLIKMEKENKQQRDDINFLKSKLK</sequence>
<evidence type="ECO:0000313" key="2">
    <source>
        <dbReference type="EMBL" id="SDM34865.1"/>
    </source>
</evidence>
<organism evidence="2 3">
    <name type="scientific">Pedobacter steynii</name>
    <dbReference type="NCBI Taxonomy" id="430522"/>
    <lineage>
        <taxon>Bacteria</taxon>
        <taxon>Pseudomonadati</taxon>
        <taxon>Bacteroidota</taxon>
        <taxon>Sphingobacteriia</taxon>
        <taxon>Sphingobacteriales</taxon>
        <taxon>Sphingobacteriaceae</taxon>
        <taxon>Pedobacter</taxon>
    </lineage>
</organism>
<evidence type="ECO:0000313" key="3">
    <source>
        <dbReference type="Proteomes" id="UP000183200"/>
    </source>
</evidence>
<name>A0A1G9SJC1_9SPHI</name>